<accession>A0A9P1JN05</accession>
<dbReference type="Gene3D" id="3.40.50.1010">
    <property type="entry name" value="5'-nuclease"/>
    <property type="match status" value="1"/>
</dbReference>
<dbReference type="InterPro" id="IPR044153">
    <property type="entry name" value="PIN_Pae0151-like"/>
</dbReference>
<gene>
    <name evidence="1" type="ORF">AZOBR_10148</name>
</gene>
<dbReference type="RefSeq" id="WP_014238687.1">
    <property type="nucleotide sequence ID" value="NC_016617.1"/>
</dbReference>
<keyword evidence="2" id="KW-1185">Reference proteome</keyword>
<dbReference type="KEGG" id="abs:AZOBR_10148"/>
<proteinExistence type="predicted"/>
<evidence type="ECO:0000313" key="2">
    <source>
        <dbReference type="Proteomes" id="UP000007319"/>
    </source>
</evidence>
<protein>
    <recommendedName>
        <fullName evidence="3">PIN domain-containing protein</fullName>
    </recommendedName>
</protein>
<dbReference type="CDD" id="cd09873">
    <property type="entry name" value="PIN_Pae0151-like"/>
    <property type="match status" value="1"/>
</dbReference>
<dbReference type="InterPro" id="IPR029060">
    <property type="entry name" value="PIN-like_dom_sf"/>
</dbReference>
<evidence type="ECO:0008006" key="3">
    <source>
        <dbReference type="Google" id="ProtNLM"/>
    </source>
</evidence>
<dbReference type="SUPFAM" id="SSF88723">
    <property type="entry name" value="PIN domain-like"/>
    <property type="match status" value="1"/>
</dbReference>
<sequence>MAALTVLQAGPFTWTRDSELVGDACRLSTELNHPVYDCLYLALARQTGVPVVTADLRFAGIVQRFPAFSGSILALNALE</sequence>
<organism evidence="1 2">
    <name type="scientific">Azospirillum baldaniorum</name>
    <dbReference type="NCBI Taxonomy" id="1064539"/>
    <lineage>
        <taxon>Bacteria</taxon>
        <taxon>Pseudomonadati</taxon>
        <taxon>Pseudomonadota</taxon>
        <taxon>Alphaproteobacteria</taxon>
        <taxon>Rhodospirillales</taxon>
        <taxon>Azospirillaceae</taxon>
        <taxon>Azospirillum</taxon>
    </lineage>
</organism>
<dbReference type="AlphaFoldDB" id="A0A9P1JN05"/>
<reference evidence="1 2" key="1">
    <citation type="journal article" date="2011" name="PLoS Genet.">
        <title>Azospirillum genomes reveal transition of bacteria from aquatic to terrestrial environments.</title>
        <authorList>
            <person name="Wisniewski-Dye F."/>
            <person name="Borziak K."/>
            <person name="Khalsa-Moyers G."/>
            <person name="Alexandre G."/>
            <person name="Sukharnikov L.O."/>
            <person name="Wuichet K."/>
            <person name="Hurst G.B."/>
            <person name="McDonald W.H."/>
            <person name="Robertson J.S."/>
            <person name="Barbe V."/>
            <person name="Calteau A."/>
            <person name="Rouy Z."/>
            <person name="Mangenot S."/>
            <person name="Prigent-Combaret C."/>
            <person name="Normand P."/>
            <person name="Boyer M."/>
            <person name="Siguier P."/>
            <person name="Dessaux Y."/>
            <person name="Elmerich C."/>
            <person name="Condemine G."/>
            <person name="Krishnen G."/>
            <person name="Kennedy I."/>
            <person name="Paterson A.H."/>
            <person name="Gonzalez V."/>
            <person name="Mavingui P."/>
            <person name="Zhulin I.B."/>
        </authorList>
    </citation>
    <scope>NUCLEOTIDE SEQUENCE [LARGE SCALE GENOMIC DNA]</scope>
    <source>
        <strain evidence="1 2">Sp245</strain>
    </source>
</reference>
<dbReference type="EMBL" id="HE577327">
    <property type="protein sequence ID" value="CCC96361.1"/>
    <property type="molecule type" value="Genomic_DNA"/>
</dbReference>
<name>A0A9P1JN05_9PROT</name>
<evidence type="ECO:0000313" key="1">
    <source>
        <dbReference type="EMBL" id="CCC96361.1"/>
    </source>
</evidence>
<dbReference type="Proteomes" id="UP000007319">
    <property type="component" value="Chromosome"/>
</dbReference>